<dbReference type="PANTHER" id="PTHR35841:SF1">
    <property type="entry name" value="PHOSPHONATES-BINDING PERIPLASMIC PROTEIN"/>
    <property type="match status" value="1"/>
</dbReference>
<dbReference type="EMBL" id="ASRX01000019">
    <property type="protein sequence ID" value="EYF05941.1"/>
    <property type="molecule type" value="Genomic_DNA"/>
</dbReference>
<proteinExistence type="predicted"/>
<reference evidence="1 2" key="1">
    <citation type="submission" date="2013-05" db="EMBL/GenBank/DDBJ databases">
        <title>Genome assembly of Chondromyces apiculatus DSM 436.</title>
        <authorList>
            <person name="Sharma G."/>
            <person name="Khatri I."/>
            <person name="Kaur C."/>
            <person name="Mayilraj S."/>
            <person name="Subramanian S."/>
        </authorList>
    </citation>
    <scope>NUCLEOTIDE SEQUENCE [LARGE SCALE GENOMIC DNA]</scope>
    <source>
        <strain evidence="1 2">DSM 436</strain>
    </source>
</reference>
<dbReference type="eggNOG" id="COG3221">
    <property type="taxonomic scope" value="Bacteria"/>
</dbReference>
<gene>
    <name evidence="1" type="ORF">CAP_2400</name>
</gene>
<evidence type="ECO:0000313" key="2">
    <source>
        <dbReference type="Proteomes" id="UP000019678"/>
    </source>
</evidence>
<protein>
    <submittedName>
        <fullName evidence="1">Phosphonate ABC transporter, periplasmic phosphonate-binding protein</fullName>
    </submittedName>
</protein>
<organism evidence="1 2">
    <name type="scientific">Chondromyces apiculatus DSM 436</name>
    <dbReference type="NCBI Taxonomy" id="1192034"/>
    <lineage>
        <taxon>Bacteria</taxon>
        <taxon>Pseudomonadati</taxon>
        <taxon>Myxococcota</taxon>
        <taxon>Polyangia</taxon>
        <taxon>Polyangiales</taxon>
        <taxon>Polyangiaceae</taxon>
        <taxon>Chondromyces</taxon>
    </lineage>
</organism>
<comment type="caution">
    <text evidence="1">The sequence shown here is derived from an EMBL/GenBank/DDBJ whole genome shotgun (WGS) entry which is preliminary data.</text>
</comment>
<dbReference type="Proteomes" id="UP000019678">
    <property type="component" value="Unassembled WGS sequence"/>
</dbReference>
<name>A0A017TBD9_9BACT</name>
<dbReference type="AlphaFoldDB" id="A0A017TBD9"/>
<accession>A0A017TBD9</accession>
<dbReference type="STRING" id="1192034.CAP_2400"/>
<dbReference type="Pfam" id="PF12974">
    <property type="entry name" value="Phosphonate-bd"/>
    <property type="match status" value="1"/>
</dbReference>
<keyword evidence="2" id="KW-1185">Reference proteome</keyword>
<evidence type="ECO:0000313" key="1">
    <source>
        <dbReference type="EMBL" id="EYF05941.1"/>
    </source>
</evidence>
<sequence length="277" mass="29671">MPDPSERSRSARWAPQRGAALDAFCAALADDTAYPVLTHDLADYGDLIDAMHASDVDIAWLPPVLALRATSRGRAIPIALPVRGGTAFYSTALFTHPGSRIRDLTQLHGARAAWVDQQSAAGYLVIRASLRQRGIDLENLFASETFYGSHTAVGKAVLEGRADVGASFVHLDPRRSRPRRSGWGDAQVRMLATAGPIPNDMIAATIRTPIDKIRAVQKALLQPSDELRAAASALLGAEGFIEANSEHLAPIQDLLDHLDDRADLAPPSSHTPPGSRG</sequence>
<dbReference type="SUPFAM" id="SSF53850">
    <property type="entry name" value="Periplasmic binding protein-like II"/>
    <property type="match status" value="1"/>
</dbReference>
<dbReference type="Gene3D" id="3.40.190.10">
    <property type="entry name" value="Periplasmic binding protein-like II"/>
    <property type="match status" value="2"/>
</dbReference>
<dbReference type="PANTHER" id="PTHR35841">
    <property type="entry name" value="PHOSPHONATES-BINDING PERIPLASMIC PROTEIN"/>
    <property type="match status" value="1"/>
</dbReference>